<evidence type="ECO:0000313" key="5">
    <source>
        <dbReference type="Proteomes" id="UP000800036"/>
    </source>
</evidence>
<dbReference type="Proteomes" id="UP000800036">
    <property type="component" value="Unassembled WGS sequence"/>
</dbReference>
<dbReference type="OrthoDB" id="4937900at2759"/>
<sequence length="376" mass="42435">MKRRSHKKSRGGCLQCKRRDVKCDEQRPACRLYVVSNQTCSFQNAATSQTSSVNGHSSTVSDTSPNGHTETEQHSADIFPHITSQPDPALENAINLEHMELLLNFISTKDLFSLSRDREIHQKSLSISDILDTGLRYPYLLHQLFAFSARHLATIRPSRAGSYLHQAITLQTRAVVLFNTSYTPITQETCVPILLFSTALGHHVLTDTLSKRDAEDLASFIKHFVQCLETLKGVFIIFREARPFWEKSVLSDILSRSSSLTSRPPVGAHCQGVKKLVEASPNLNTDEKRACQEAIRILQIGYDAISSEHEEPGNQYQMLFLWCILVPREFIALIAAKNTEAMVVLGYYARLLRYGRAMWQVEDAGDYIFGLLRGEY</sequence>
<dbReference type="InterPro" id="IPR053157">
    <property type="entry name" value="Sterol_Uptake_Regulator"/>
</dbReference>
<dbReference type="CDD" id="cd00067">
    <property type="entry name" value="GAL4"/>
    <property type="match status" value="1"/>
</dbReference>
<dbReference type="EMBL" id="ML976719">
    <property type="protein sequence ID" value="KAF1968490.1"/>
    <property type="molecule type" value="Genomic_DNA"/>
</dbReference>
<dbReference type="SMART" id="SM00066">
    <property type="entry name" value="GAL4"/>
    <property type="match status" value="1"/>
</dbReference>
<dbReference type="PANTHER" id="PTHR47784:SF4">
    <property type="entry name" value="ZN(II)2CYS6 TRANSCRIPTION FACTOR (EUROFUNG)"/>
    <property type="match status" value="1"/>
</dbReference>
<feature type="compositionally biased region" description="Polar residues" evidence="2">
    <location>
        <begin position="46"/>
        <end position="68"/>
    </location>
</feature>
<keyword evidence="1" id="KW-0539">Nucleus</keyword>
<dbReference type="AlphaFoldDB" id="A0A6A5UVN5"/>
<dbReference type="InterPro" id="IPR036864">
    <property type="entry name" value="Zn2-C6_fun-type_DNA-bd_sf"/>
</dbReference>
<dbReference type="PROSITE" id="PS50048">
    <property type="entry name" value="ZN2_CY6_FUNGAL_2"/>
    <property type="match status" value="1"/>
</dbReference>
<reference evidence="4" key="1">
    <citation type="journal article" date="2020" name="Stud. Mycol.">
        <title>101 Dothideomycetes genomes: a test case for predicting lifestyles and emergence of pathogens.</title>
        <authorList>
            <person name="Haridas S."/>
            <person name="Albert R."/>
            <person name="Binder M."/>
            <person name="Bloem J."/>
            <person name="Labutti K."/>
            <person name="Salamov A."/>
            <person name="Andreopoulos B."/>
            <person name="Baker S."/>
            <person name="Barry K."/>
            <person name="Bills G."/>
            <person name="Bluhm B."/>
            <person name="Cannon C."/>
            <person name="Castanera R."/>
            <person name="Culley D."/>
            <person name="Daum C."/>
            <person name="Ezra D."/>
            <person name="Gonzalez J."/>
            <person name="Henrissat B."/>
            <person name="Kuo A."/>
            <person name="Liang C."/>
            <person name="Lipzen A."/>
            <person name="Lutzoni F."/>
            <person name="Magnuson J."/>
            <person name="Mondo S."/>
            <person name="Nolan M."/>
            <person name="Ohm R."/>
            <person name="Pangilinan J."/>
            <person name="Park H.-J."/>
            <person name="Ramirez L."/>
            <person name="Alfaro M."/>
            <person name="Sun H."/>
            <person name="Tritt A."/>
            <person name="Yoshinaga Y."/>
            <person name="Zwiers L.-H."/>
            <person name="Turgeon B."/>
            <person name="Goodwin S."/>
            <person name="Spatafora J."/>
            <person name="Crous P."/>
            <person name="Grigoriev I."/>
        </authorList>
    </citation>
    <scope>NUCLEOTIDE SEQUENCE</scope>
    <source>
        <strain evidence="4">CBS 107.79</strain>
    </source>
</reference>
<name>A0A6A5UVN5_9PLEO</name>
<keyword evidence="5" id="KW-1185">Reference proteome</keyword>
<dbReference type="Gene3D" id="4.10.240.10">
    <property type="entry name" value="Zn(2)-C6 fungal-type DNA-binding domain"/>
    <property type="match status" value="1"/>
</dbReference>
<dbReference type="GO" id="GO:0001228">
    <property type="term" value="F:DNA-binding transcription activator activity, RNA polymerase II-specific"/>
    <property type="evidence" value="ECO:0007669"/>
    <property type="project" value="TreeGrafter"/>
</dbReference>
<dbReference type="Pfam" id="PF00172">
    <property type="entry name" value="Zn_clus"/>
    <property type="match status" value="1"/>
</dbReference>
<dbReference type="SUPFAM" id="SSF57701">
    <property type="entry name" value="Zn2/Cys6 DNA-binding domain"/>
    <property type="match status" value="1"/>
</dbReference>
<gene>
    <name evidence="4" type="ORF">BU23DRAFT_655687</name>
</gene>
<accession>A0A6A5UVN5</accession>
<proteinExistence type="predicted"/>
<dbReference type="GO" id="GO:0008270">
    <property type="term" value="F:zinc ion binding"/>
    <property type="evidence" value="ECO:0007669"/>
    <property type="project" value="InterPro"/>
</dbReference>
<feature type="domain" description="Zn(2)-C6 fungal-type" evidence="3">
    <location>
        <begin position="12"/>
        <end position="42"/>
    </location>
</feature>
<evidence type="ECO:0000313" key="4">
    <source>
        <dbReference type="EMBL" id="KAF1968490.1"/>
    </source>
</evidence>
<protein>
    <submittedName>
        <fullName evidence="4">Putative C6 finger domain protein</fullName>
    </submittedName>
</protein>
<dbReference type="PANTHER" id="PTHR47784">
    <property type="entry name" value="STEROL UPTAKE CONTROL PROTEIN 2"/>
    <property type="match status" value="1"/>
</dbReference>
<dbReference type="InterPro" id="IPR001138">
    <property type="entry name" value="Zn2Cys6_DnaBD"/>
</dbReference>
<feature type="region of interest" description="Disordered" evidence="2">
    <location>
        <begin position="46"/>
        <end position="72"/>
    </location>
</feature>
<evidence type="ECO:0000256" key="1">
    <source>
        <dbReference type="ARBA" id="ARBA00023242"/>
    </source>
</evidence>
<evidence type="ECO:0000256" key="2">
    <source>
        <dbReference type="SAM" id="MobiDB-lite"/>
    </source>
</evidence>
<evidence type="ECO:0000259" key="3">
    <source>
        <dbReference type="PROSITE" id="PS50048"/>
    </source>
</evidence>
<organism evidence="4 5">
    <name type="scientific">Bimuria novae-zelandiae CBS 107.79</name>
    <dbReference type="NCBI Taxonomy" id="1447943"/>
    <lineage>
        <taxon>Eukaryota</taxon>
        <taxon>Fungi</taxon>
        <taxon>Dikarya</taxon>
        <taxon>Ascomycota</taxon>
        <taxon>Pezizomycotina</taxon>
        <taxon>Dothideomycetes</taxon>
        <taxon>Pleosporomycetidae</taxon>
        <taxon>Pleosporales</taxon>
        <taxon>Massarineae</taxon>
        <taxon>Didymosphaeriaceae</taxon>
        <taxon>Bimuria</taxon>
    </lineage>
</organism>